<name>A0ABX9RBB5_9ACTN</name>
<evidence type="ECO:0000313" key="1">
    <source>
        <dbReference type="EMBL" id="RKN20874.1"/>
    </source>
</evidence>
<keyword evidence="2" id="KW-1185">Reference proteome</keyword>
<dbReference type="EMBL" id="RAZS01000003">
    <property type="protein sequence ID" value="RKN20874.1"/>
    <property type="molecule type" value="Genomic_DNA"/>
</dbReference>
<sequence>MSALPFVPASCGQAATDRIEVYSGASLDASVYACPQHTDEVSLMVMAGGLNPHSVRMSPDITRRCGHVYVYPTGTFGGER</sequence>
<dbReference type="RefSeq" id="WP_120675510.1">
    <property type="nucleotide sequence ID" value="NZ_RAZS01000003.1"/>
</dbReference>
<accession>A0ABX9RBB5</accession>
<comment type="caution">
    <text evidence="1">The sequence shown here is derived from an EMBL/GenBank/DDBJ whole genome shotgun (WGS) entry which is preliminary data.</text>
</comment>
<evidence type="ECO:0000313" key="2">
    <source>
        <dbReference type="Proteomes" id="UP000271548"/>
    </source>
</evidence>
<protein>
    <submittedName>
        <fullName evidence="1">Uncharacterized protein</fullName>
    </submittedName>
</protein>
<dbReference type="Proteomes" id="UP000271548">
    <property type="component" value="Unassembled WGS sequence"/>
</dbReference>
<proteinExistence type="predicted"/>
<organism evidence="1 2">
    <name type="scientific">Micromonospora musae</name>
    <dbReference type="NCBI Taxonomy" id="1894970"/>
    <lineage>
        <taxon>Bacteria</taxon>
        <taxon>Bacillati</taxon>
        <taxon>Actinomycetota</taxon>
        <taxon>Actinomycetes</taxon>
        <taxon>Micromonosporales</taxon>
        <taxon>Micromonosporaceae</taxon>
        <taxon>Micromonospora</taxon>
    </lineage>
</organism>
<reference evidence="1 2" key="1">
    <citation type="submission" date="2018-09" db="EMBL/GenBank/DDBJ databases">
        <title>Micromonospora sp. nov. MS1-9, isolated from a root of Musa sp.</title>
        <authorList>
            <person name="Kuncharoen N."/>
            <person name="Kudo T."/>
            <person name="Ohkuma M."/>
            <person name="Yuki M."/>
            <person name="Tanasupawat S."/>
        </authorList>
    </citation>
    <scope>NUCLEOTIDE SEQUENCE [LARGE SCALE GENOMIC DNA]</scope>
    <source>
        <strain evidence="1 2">NGC1-4</strain>
    </source>
</reference>
<gene>
    <name evidence="1" type="ORF">D7147_08615</name>
</gene>